<comment type="similarity">
    <text evidence="2">Belongs to the Asr family.</text>
</comment>
<proteinExistence type="inferred from homology"/>
<feature type="compositionally biased region" description="Low complexity" evidence="6">
    <location>
        <begin position="90"/>
        <end position="103"/>
    </location>
</feature>
<evidence type="ECO:0000256" key="4">
    <source>
        <dbReference type="ARBA" id="ARBA00022729"/>
    </source>
</evidence>
<evidence type="ECO:0000256" key="1">
    <source>
        <dbReference type="ARBA" id="ARBA00004418"/>
    </source>
</evidence>
<feature type="compositionally biased region" description="Basic residues" evidence="6">
    <location>
        <begin position="78"/>
        <end position="89"/>
    </location>
</feature>
<keyword evidence="4 7" id="KW-0732">Signal</keyword>
<feature type="chain" id="PRO_5002860207" description="Acid shock protein" evidence="7">
    <location>
        <begin position="24"/>
        <end position="103"/>
    </location>
</feature>
<evidence type="ECO:0000256" key="7">
    <source>
        <dbReference type="SAM" id="SignalP"/>
    </source>
</evidence>
<feature type="signal peptide" evidence="7">
    <location>
        <begin position="1"/>
        <end position="23"/>
    </location>
</feature>
<dbReference type="GO" id="GO:0042597">
    <property type="term" value="C:periplasmic space"/>
    <property type="evidence" value="ECO:0007669"/>
    <property type="project" value="UniProtKB-SubCell"/>
</dbReference>
<evidence type="ECO:0000256" key="5">
    <source>
        <dbReference type="ARBA" id="ARBA00022764"/>
    </source>
</evidence>
<evidence type="ECO:0000256" key="2">
    <source>
        <dbReference type="ARBA" id="ARBA00007641"/>
    </source>
</evidence>
<protein>
    <recommendedName>
        <fullName evidence="3">Acid shock protein</fullName>
    </recommendedName>
</protein>
<reference evidence="9" key="1">
    <citation type="journal article" date="2009" name="PLoS Genet.">
        <title>Organised genome dynamics in the Escherichia coli species results in highly diverse adaptive paths.</title>
        <authorList>
            <person name="Touchon M."/>
            <person name="Hoede C."/>
            <person name="Tenaillon O."/>
            <person name="Barbe V."/>
            <person name="Baeriswyl S."/>
            <person name="Bidet P."/>
            <person name="Bingen E."/>
            <person name="Bonacorsi S."/>
            <person name="Bouchier C."/>
            <person name="Bouvet O."/>
            <person name="Calteau A."/>
            <person name="Chiapello H."/>
            <person name="Clermont O."/>
            <person name="Cruveiller S."/>
            <person name="Danchin A."/>
            <person name="Diard M."/>
            <person name="Dossat C."/>
            <person name="Karoui M.E."/>
            <person name="Frapy E."/>
            <person name="Garry L."/>
            <person name="Ghigo J.M."/>
            <person name="Gilles A.M."/>
            <person name="Johnson J."/>
            <person name="Le Bouguenec C."/>
            <person name="Lescat M."/>
            <person name="Mangenot S."/>
            <person name="Martinez-Jehanne V."/>
            <person name="Matic I."/>
            <person name="Nassif X."/>
            <person name="Oztas S."/>
            <person name="Petit M.A."/>
            <person name="Pichon C."/>
            <person name="Rouy Z."/>
            <person name="Ruf C.S."/>
            <person name="Schneider D."/>
            <person name="Tourret J."/>
            <person name="Vacherie B."/>
            <person name="Vallenet D."/>
            <person name="Medigue C."/>
            <person name="Rocha E.P.C."/>
            <person name="Denamur E."/>
        </authorList>
    </citation>
    <scope>NUCLEOTIDE SEQUENCE [LARGE SCALE GENOMIC DNA]</scope>
    <source>
        <strain evidence="9">ATCC 35469 / DSM 13698 / BCRC 15582 / CCUG 18766 / IAM 14443 / JCM 21226 / LMG 7866 / NBRC 102419 / NCTC 12128 / CDC 0568-73</strain>
    </source>
</reference>
<name>B7LQR5_ESCF3</name>
<evidence type="ECO:0000313" key="8">
    <source>
        <dbReference type="EMBL" id="CAQ88958.1"/>
    </source>
</evidence>
<dbReference type="Proteomes" id="UP000000745">
    <property type="component" value="Chromosome"/>
</dbReference>
<dbReference type="AlphaFoldDB" id="B7LQR5"/>
<feature type="region of interest" description="Disordered" evidence="6">
    <location>
        <begin position="28"/>
        <end position="103"/>
    </location>
</feature>
<sequence length="103" mass="11042">MKMKKVLALLVVATMGLSSAVFAAQTATTTAPAKTMHKKHHQAVTQKVPEQKAQAAKKHHKKAKATSVQKAPEQKAQAAKKHTKKHHQQTAKPATQPATQPAA</sequence>
<gene>
    <name evidence="8" type="primary">asr</name>
    <name evidence="8" type="ordered locus">EFER_1438</name>
</gene>
<dbReference type="NCBIfam" id="NF033636">
    <property type="entry name" value="acid_shock_Asr"/>
    <property type="match status" value="1"/>
</dbReference>
<keyword evidence="9" id="KW-1185">Reference proteome</keyword>
<keyword evidence="5" id="KW-0574">Periplasm</keyword>
<dbReference type="InterPro" id="IPR023497">
    <property type="entry name" value="Acid_shock"/>
</dbReference>
<dbReference type="HOGENOM" id="CLU_102486_2_0_6"/>
<feature type="compositionally biased region" description="Basic residues" evidence="6">
    <location>
        <begin position="55"/>
        <end position="64"/>
    </location>
</feature>
<dbReference type="EMBL" id="CU928158">
    <property type="protein sequence ID" value="CAQ88958.1"/>
    <property type="molecule type" value="Genomic_DNA"/>
</dbReference>
<accession>B7LQR5</accession>
<evidence type="ECO:0000313" key="9">
    <source>
        <dbReference type="Proteomes" id="UP000000745"/>
    </source>
</evidence>
<dbReference type="Pfam" id="PF06392">
    <property type="entry name" value="Asr"/>
    <property type="match status" value="1"/>
</dbReference>
<evidence type="ECO:0000256" key="6">
    <source>
        <dbReference type="SAM" id="MobiDB-lite"/>
    </source>
</evidence>
<evidence type="ECO:0000256" key="3">
    <source>
        <dbReference type="ARBA" id="ARBA00018482"/>
    </source>
</evidence>
<dbReference type="KEGG" id="efe:EFER_1438"/>
<comment type="subcellular location">
    <subcellularLocation>
        <location evidence="1">Periplasm</location>
    </subcellularLocation>
</comment>
<organism evidence="8 9">
    <name type="scientific">Escherichia fergusonii (strain ATCC 35469 / DSM 13698 / CCUG 18766 / IAM 14443 / JCM 21226 / LMG 7866 / NBRC 102419 / NCTC 12128 / CDC 0568-73)</name>
    <dbReference type="NCBI Taxonomy" id="585054"/>
    <lineage>
        <taxon>Bacteria</taxon>
        <taxon>Pseudomonadati</taxon>
        <taxon>Pseudomonadota</taxon>
        <taxon>Gammaproteobacteria</taxon>
        <taxon>Enterobacterales</taxon>
        <taxon>Enterobacteriaceae</taxon>
        <taxon>Escherichia</taxon>
    </lineage>
</organism>